<name>R9PN39_AGAAL</name>
<dbReference type="GO" id="GO:0102933">
    <property type="term" value="F:GDP-4-dehydro-6-deoxy-D-mannose-4-aminotransferase activity"/>
    <property type="evidence" value="ECO:0007669"/>
    <property type="project" value="UniProtKB-EC"/>
</dbReference>
<evidence type="ECO:0000256" key="2">
    <source>
        <dbReference type="ARBA" id="ARBA00005125"/>
    </source>
</evidence>
<sequence length="489" mass="54239">MVQLQDLCIEHTESLKNALIKIDDNAQGLLFVVEQQKLLGILTDGDVRRSIISGCDITGSITEIFNKNYVYLHHSASVEEIQQTLNEKIKVIPLLDDEGKLVDFSSYYRLHRTPVLEPLLGGNELEYVTDCIKTNWVSSQGKYVQQFEQTIMEYTRAKYALAVSNGTVALHLALVSLGIGPGDEVIVPDITFGATLNAVVLAGAKPVIVDVEPNTWNMSIELLIKALSNKTKAIMPVHIYGIPCNMPDIITLAKKHELLVVEDCAEALGSSINGQHVGTFGDVGTFSFFGNKVITCGEGGAVIFKSASAYEKAKVLRDHGMTPGKRYWHDVVGYNYRLTNLQAAIGCAQFEQLETFREKRSNIFSWYEKYLLSSGYFSTQQLPENYQSSLWLFTAVLKSTCLIERDNLISKLAKLGIDSRPIFYPMSDMPPFKDYQSLLVGNAKAISKRGISLPTSVYLSEKEVKLISEEVINCIAGFNSFKGMVKSNA</sequence>
<feature type="domain" description="CBS" evidence="12">
    <location>
        <begin position="1"/>
        <end position="57"/>
    </location>
</feature>
<dbReference type="SUPFAM" id="SSF53383">
    <property type="entry name" value="PLP-dependent transferases"/>
    <property type="match status" value="1"/>
</dbReference>
<dbReference type="InterPro" id="IPR015424">
    <property type="entry name" value="PyrdxlP-dep_Trfase"/>
</dbReference>
<dbReference type="RefSeq" id="WP_016402526.1">
    <property type="nucleotide sequence ID" value="NZ_BARX01000019.1"/>
</dbReference>
<keyword evidence="3 13" id="KW-0032">Aminotransferase</keyword>
<evidence type="ECO:0000256" key="10">
    <source>
        <dbReference type="PROSITE-ProRule" id="PRU00703"/>
    </source>
</evidence>
<comment type="cofactor">
    <cofactor evidence="1">
        <name>pyridoxal 5'-phosphate</name>
        <dbReference type="ChEBI" id="CHEBI:597326"/>
    </cofactor>
</comment>
<dbReference type="Pfam" id="PF00571">
    <property type="entry name" value="CBS"/>
    <property type="match status" value="2"/>
</dbReference>
<dbReference type="GO" id="GO:0000271">
    <property type="term" value="P:polysaccharide biosynthetic process"/>
    <property type="evidence" value="ECO:0007669"/>
    <property type="project" value="TreeGrafter"/>
</dbReference>
<dbReference type="EMBL" id="BARX01000019">
    <property type="protein sequence ID" value="GAD02759.1"/>
    <property type="molecule type" value="Genomic_DNA"/>
</dbReference>
<dbReference type="FunFam" id="3.40.640.10:FF:000090">
    <property type="entry name" value="Pyridoxal phosphate-dependent aminotransferase"/>
    <property type="match status" value="1"/>
</dbReference>
<dbReference type="InterPro" id="IPR046342">
    <property type="entry name" value="CBS_dom_sf"/>
</dbReference>
<dbReference type="EC" id="2.6.1.102" evidence="8"/>
<proteinExistence type="inferred from homology"/>
<accession>R9PN39</accession>
<dbReference type="PANTHER" id="PTHR30244:SF34">
    <property type="entry name" value="DTDP-4-AMINO-4,6-DIDEOXYGALACTOSE TRANSAMINASE"/>
    <property type="match status" value="1"/>
</dbReference>
<dbReference type="Pfam" id="PF01041">
    <property type="entry name" value="DegT_DnrJ_EryC1"/>
    <property type="match status" value="1"/>
</dbReference>
<evidence type="ECO:0000256" key="8">
    <source>
        <dbReference type="ARBA" id="ARBA00066317"/>
    </source>
</evidence>
<dbReference type="AlphaFoldDB" id="R9PN39"/>
<evidence type="ECO:0000256" key="4">
    <source>
        <dbReference type="ARBA" id="ARBA00022679"/>
    </source>
</evidence>
<keyword evidence="14" id="KW-1185">Reference proteome</keyword>
<evidence type="ECO:0000256" key="5">
    <source>
        <dbReference type="ARBA" id="ARBA00022898"/>
    </source>
</evidence>
<dbReference type="Gene3D" id="3.40.640.10">
    <property type="entry name" value="Type I PLP-dependent aspartate aminotransferase-like (Major domain)"/>
    <property type="match status" value="1"/>
</dbReference>
<dbReference type="Proteomes" id="UP000014461">
    <property type="component" value="Unassembled WGS sequence"/>
</dbReference>
<reference evidence="13" key="1">
    <citation type="journal article" date="2013" name="Genome Announc.">
        <title>Draft Genome Sequence of Agarivorans albus Strain MKT 106T, an Agarolytic Marine Bacterium.</title>
        <authorList>
            <person name="Yasuike M."/>
            <person name="Nakamura Y."/>
            <person name="Kai W."/>
            <person name="Fujiwara A."/>
            <person name="Fukui Y."/>
            <person name="Satomi M."/>
            <person name="Sano M."/>
        </authorList>
    </citation>
    <scope>NUCLEOTIDE SEQUENCE [LARGE SCALE GENOMIC DNA]</scope>
</reference>
<dbReference type="SUPFAM" id="SSF54631">
    <property type="entry name" value="CBS-domain pair"/>
    <property type="match status" value="1"/>
</dbReference>
<comment type="catalytic activity">
    <reaction evidence="7">
        <text>GDP-alpha-D-perosamine + 2-oxoglutarate = GDP-4-dehydro-alpha-D-rhamnose + L-glutamate</text>
        <dbReference type="Rhea" id="RHEA:36779"/>
        <dbReference type="ChEBI" id="CHEBI:16810"/>
        <dbReference type="ChEBI" id="CHEBI:29985"/>
        <dbReference type="ChEBI" id="CHEBI:57964"/>
        <dbReference type="ChEBI" id="CHEBI:73996"/>
        <dbReference type="EC" id="2.6.1.102"/>
    </reaction>
</comment>
<dbReference type="InterPro" id="IPR015421">
    <property type="entry name" value="PyrdxlP-dep_Trfase_major"/>
</dbReference>
<dbReference type="InterPro" id="IPR000644">
    <property type="entry name" value="CBS_dom"/>
</dbReference>
<evidence type="ECO:0000313" key="14">
    <source>
        <dbReference type="Proteomes" id="UP000014461"/>
    </source>
</evidence>
<dbReference type="OrthoDB" id="9804264at2"/>
<evidence type="ECO:0000256" key="7">
    <source>
        <dbReference type="ARBA" id="ARBA00051587"/>
    </source>
</evidence>
<protein>
    <recommendedName>
        <fullName evidence="9">GDP-perosamine synthase</fullName>
        <ecNumber evidence="8">2.6.1.102</ecNumber>
    </recommendedName>
</protein>
<keyword evidence="10" id="KW-0129">CBS domain</keyword>
<keyword evidence="4 13" id="KW-0808">Transferase</keyword>
<dbReference type="Gene3D" id="3.10.580.10">
    <property type="entry name" value="CBS-domain"/>
    <property type="match status" value="1"/>
</dbReference>
<evidence type="ECO:0000259" key="12">
    <source>
        <dbReference type="PROSITE" id="PS51371"/>
    </source>
</evidence>
<dbReference type="STRING" id="1331007.AALB_2839"/>
<dbReference type="PANTHER" id="PTHR30244">
    <property type="entry name" value="TRANSAMINASE"/>
    <property type="match status" value="1"/>
</dbReference>
<dbReference type="GO" id="GO:0030170">
    <property type="term" value="F:pyridoxal phosphate binding"/>
    <property type="evidence" value="ECO:0007669"/>
    <property type="project" value="TreeGrafter"/>
</dbReference>
<dbReference type="InterPro" id="IPR000653">
    <property type="entry name" value="DegT/StrS_aminotransferase"/>
</dbReference>
<evidence type="ECO:0000313" key="13">
    <source>
        <dbReference type="EMBL" id="GAD02759.1"/>
    </source>
</evidence>
<evidence type="ECO:0000256" key="6">
    <source>
        <dbReference type="ARBA" id="ARBA00037999"/>
    </source>
</evidence>
<keyword evidence="5 11" id="KW-0663">Pyridoxal phosphate</keyword>
<comment type="caution">
    <text evidence="13">The sequence shown here is derived from an EMBL/GenBank/DDBJ whole genome shotgun (WGS) entry which is preliminary data.</text>
</comment>
<dbReference type="CDD" id="cd00616">
    <property type="entry name" value="AHBA_syn"/>
    <property type="match status" value="1"/>
</dbReference>
<evidence type="ECO:0000256" key="9">
    <source>
        <dbReference type="ARBA" id="ARBA00074221"/>
    </source>
</evidence>
<evidence type="ECO:0000256" key="3">
    <source>
        <dbReference type="ARBA" id="ARBA00022576"/>
    </source>
</evidence>
<evidence type="ECO:0000256" key="1">
    <source>
        <dbReference type="ARBA" id="ARBA00001933"/>
    </source>
</evidence>
<gene>
    <name evidence="13" type="ORF">AALB_2839</name>
</gene>
<evidence type="ECO:0000256" key="11">
    <source>
        <dbReference type="RuleBase" id="RU004508"/>
    </source>
</evidence>
<organism evidence="13 14">
    <name type="scientific">Agarivorans albus MKT 106</name>
    <dbReference type="NCBI Taxonomy" id="1331007"/>
    <lineage>
        <taxon>Bacteria</taxon>
        <taxon>Pseudomonadati</taxon>
        <taxon>Pseudomonadota</taxon>
        <taxon>Gammaproteobacteria</taxon>
        <taxon>Alteromonadales</taxon>
        <taxon>Alteromonadaceae</taxon>
        <taxon>Agarivorans</taxon>
    </lineage>
</organism>
<comment type="similarity">
    <text evidence="6 11">Belongs to the DegT/DnrJ/EryC1 family.</text>
</comment>
<comment type="pathway">
    <text evidence="2">Bacterial outer membrane biogenesis; LPS O-antigen biosynthesis.</text>
</comment>
<dbReference type="PROSITE" id="PS51371">
    <property type="entry name" value="CBS"/>
    <property type="match status" value="1"/>
</dbReference>